<feature type="non-terminal residue" evidence="1">
    <location>
        <position position="1"/>
    </location>
</feature>
<protein>
    <submittedName>
        <fullName evidence="1">Uncharacterized protein</fullName>
    </submittedName>
</protein>
<gene>
    <name evidence="1" type="ORF">L3Q82_018376</name>
</gene>
<name>A0ACB8VIU7_9TELE</name>
<keyword evidence="2" id="KW-1185">Reference proteome</keyword>
<sequence>GVWTDAVRGLIRSQRSVVSNMMAAARAQVISLYRKMLSESRKFPSYNYRTYALRRVRDAFRANMKVEDPKTVARLLLEGEQTLALIQRQQIAVQPIDSPPSKSLPLIFLPYRCRHREDVRDAEDRGGGLKLLLRGGKQQEVTSEAGRDVITANNDYSPASCEGHCGRCCVFRLFIIQVVLTDDDDDDEDEDEQAGGYDVFQDALSCRSK</sequence>
<dbReference type="EMBL" id="CM041551">
    <property type="protein sequence ID" value="KAI3355547.1"/>
    <property type="molecule type" value="Genomic_DNA"/>
</dbReference>
<reference evidence="1" key="1">
    <citation type="submission" date="2022-04" db="EMBL/GenBank/DDBJ databases">
        <title>Jade perch genome.</title>
        <authorList>
            <person name="Chao B."/>
        </authorList>
    </citation>
    <scope>NUCLEOTIDE SEQUENCE</scope>
    <source>
        <strain evidence="1">CB-2022</strain>
    </source>
</reference>
<accession>A0ACB8VIU7</accession>
<evidence type="ECO:0000313" key="1">
    <source>
        <dbReference type="EMBL" id="KAI3355547.1"/>
    </source>
</evidence>
<dbReference type="Proteomes" id="UP000831701">
    <property type="component" value="Chromosome 21"/>
</dbReference>
<proteinExistence type="predicted"/>
<organism evidence="1 2">
    <name type="scientific">Scortum barcoo</name>
    <name type="common">barcoo grunter</name>
    <dbReference type="NCBI Taxonomy" id="214431"/>
    <lineage>
        <taxon>Eukaryota</taxon>
        <taxon>Metazoa</taxon>
        <taxon>Chordata</taxon>
        <taxon>Craniata</taxon>
        <taxon>Vertebrata</taxon>
        <taxon>Euteleostomi</taxon>
        <taxon>Actinopterygii</taxon>
        <taxon>Neopterygii</taxon>
        <taxon>Teleostei</taxon>
        <taxon>Neoteleostei</taxon>
        <taxon>Acanthomorphata</taxon>
        <taxon>Eupercaria</taxon>
        <taxon>Centrarchiformes</taxon>
        <taxon>Terapontoidei</taxon>
        <taxon>Terapontidae</taxon>
        <taxon>Scortum</taxon>
    </lineage>
</organism>
<comment type="caution">
    <text evidence="1">The sequence shown here is derived from an EMBL/GenBank/DDBJ whole genome shotgun (WGS) entry which is preliminary data.</text>
</comment>
<evidence type="ECO:0000313" key="2">
    <source>
        <dbReference type="Proteomes" id="UP000831701"/>
    </source>
</evidence>